<feature type="transmembrane region" description="Helical" evidence="2">
    <location>
        <begin position="345"/>
        <end position="369"/>
    </location>
</feature>
<dbReference type="Proteomes" id="UP000268162">
    <property type="component" value="Unassembled WGS sequence"/>
</dbReference>
<feature type="compositionally biased region" description="Basic and acidic residues" evidence="1">
    <location>
        <begin position="478"/>
        <end position="487"/>
    </location>
</feature>
<keyword evidence="2" id="KW-0472">Membrane</keyword>
<feature type="transmembrane region" description="Helical" evidence="2">
    <location>
        <begin position="390"/>
        <end position="413"/>
    </location>
</feature>
<keyword evidence="5" id="KW-1185">Reference proteome</keyword>
<dbReference type="OrthoDB" id="5560787at2759"/>
<proteinExistence type="predicted"/>
<feature type="compositionally biased region" description="Polar residues" evidence="1">
    <location>
        <begin position="500"/>
        <end position="509"/>
    </location>
</feature>
<evidence type="ECO:0000313" key="5">
    <source>
        <dbReference type="Proteomes" id="UP000268162"/>
    </source>
</evidence>
<feature type="transmembrane region" description="Helical" evidence="2">
    <location>
        <begin position="425"/>
        <end position="442"/>
    </location>
</feature>
<evidence type="ECO:0000256" key="1">
    <source>
        <dbReference type="SAM" id="MobiDB-lite"/>
    </source>
</evidence>
<evidence type="ECO:0000256" key="2">
    <source>
        <dbReference type="SAM" id="Phobius"/>
    </source>
</evidence>
<dbReference type="AlphaFoldDB" id="A0A4P9ZVG3"/>
<feature type="transmembrane region" description="Helical" evidence="2">
    <location>
        <begin position="247"/>
        <end position="265"/>
    </location>
</feature>
<feature type="transmembrane region" description="Helical" evidence="2">
    <location>
        <begin position="277"/>
        <end position="296"/>
    </location>
</feature>
<organism evidence="4 5">
    <name type="scientific">Dimargaris cristalligena</name>
    <dbReference type="NCBI Taxonomy" id="215637"/>
    <lineage>
        <taxon>Eukaryota</taxon>
        <taxon>Fungi</taxon>
        <taxon>Fungi incertae sedis</taxon>
        <taxon>Zoopagomycota</taxon>
        <taxon>Kickxellomycotina</taxon>
        <taxon>Dimargaritomycetes</taxon>
        <taxon>Dimargaritales</taxon>
        <taxon>Dimargaritaceae</taxon>
        <taxon>Dimargaris</taxon>
    </lineage>
</organism>
<feature type="chain" id="PRO_5020310958" evidence="3">
    <location>
        <begin position="20"/>
        <end position="576"/>
    </location>
</feature>
<evidence type="ECO:0000256" key="3">
    <source>
        <dbReference type="SAM" id="SignalP"/>
    </source>
</evidence>
<keyword evidence="2" id="KW-0812">Transmembrane</keyword>
<feature type="signal peptide" evidence="3">
    <location>
        <begin position="1"/>
        <end position="19"/>
    </location>
</feature>
<feature type="transmembrane region" description="Helical" evidence="2">
    <location>
        <begin position="308"/>
        <end position="333"/>
    </location>
</feature>
<accession>A0A4P9ZVG3</accession>
<gene>
    <name evidence="4" type="ORF">BJ085DRAFT_37610</name>
</gene>
<evidence type="ECO:0000313" key="4">
    <source>
        <dbReference type="EMBL" id="RKP37577.1"/>
    </source>
</evidence>
<feature type="transmembrane region" description="Helical" evidence="2">
    <location>
        <begin position="213"/>
        <end position="235"/>
    </location>
</feature>
<keyword evidence="3" id="KW-0732">Signal</keyword>
<feature type="region of interest" description="Disordered" evidence="1">
    <location>
        <begin position="478"/>
        <end position="509"/>
    </location>
</feature>
<name>A0A4P9ZVG3_9FUNG</name>
<protein>
    <submittedName>
        <fullName evidence="4">Uncharacterized protein</fullName>
    </submittedName>
</protein>
<dbReference type="EMBL" id="ML002475">
    <property type="protein sequence ID" value="RKP37577.1"/>
    <property type="molecule type" value="Genomic_DNA"/>
</dbReference>
<keyword evidence="2" id="KW-1133">Transmembrane helix</keyword>
<sequence>MLPSYLSILALWWLPLCKAWLYVTDPRTRSTAEYTSVDFEGDVESPYTMTGLLLPINMYEGCKFSMMGDDWVPEAVGSNLANGTRADSVQSTFLLFNRQNAYDSGCEGYIKVMSQVKSLIKSVEARNYPRVELLIFASMIDSTKYFGSANDEYYTSYMSDKPNNVAVAYVGNDVALKLKEQAESFGPLLATAVEDEGVWNQLRQSPIESVMIAFRYIMIIPVMTFTLFFFCKDVYNERTLWTRRVMLLVAIEIFLLSCLIVPIGYPQDAYQIFIRYVGWLAGFGTYSWVLLSWANIIQKTQNPLFWCIFYYLIYTGIFTMVVHAIVNCVYTVVVTNTTDFLRNVVNAYILPPILVLQAIFILTYGTRFLRYIRHKVGFGSLRQTFRKLTYLSYGTFVGYIILAICTVMVHSYFSGMLWVSPFRSFVYNMASAVMAGIVLWILRVHEEQPLAAHPQTMDSDGTHSLVRNNSIGISSRTHFNEKPRHLNDQAGASPALHPISTPTTPTATMSRCGSIKISMEESMEEFDLGTYRVRQGDLPNSDMDNSMPHTIMDTMPCPIYPDNRASFSKPSNVWHP</sequence>
<reference evidence="5" key="1">
    <citation type="journal article" date="2018" name="Nat. Microbiol.">
        <title>Leveraging single-cell genomics to expand the fungal tree of life.</title>
        <authorList>
            <person name="Ahrendt S.R."/>
            <person name="Quandt C.A."/>
            <person name="Ciobanu D."/>
            <person name="Clum A."/>
            <person name="Salamov A."/>
            <person name="Andreopoulos B."/>
            <person name="Cheng J.F."/>
            <person name="Woyke T."/>
            <person name="Pelin A."/>
            <person name="Henrissat B."/>
            <person name="Reynolds N.K."/>
            <person name="Benny G.L."/>
            <person name="Smith M.E."/>
            <person name="James T.Y."/>
            <person name="Grigoriev I.V."/>
        </authorList>
    </citation>
    <scope>NUCLEOTIDE SEQUENCE [LARGE SCALE GENOMIC DNA]</scope>
    <source>
        <strain evidence="5">RSA 468</strain>
    </source>
</reference>